<dbReference type="AlphaFoldDB" id="A0A1H8B9J5"/>
<keyword evidence="2" id="KW-1003">Cell membrane</keyword>
<keyword evidence="5 6" id="KW-0472">Membrane</keyword>
<keyword evidence="9" id="KW-1185">Reference proteome</keyword>
<dbReference type="RefSeq" id="WP_091297464.1">
    <property type="nucleotide sequence ID" value="NZ_FOCE01000002.1"/>
</dbReference>
<dbReference type="InterPro" id="IPR032816">
    <property type="entry name" value="VTT_dom"/>
</dbReference>
<evidence type="ECO:0000256" key="2">
    <source>
        <dbReference type="ARBA" id="ARBA00022475"/>
    </source>
</evidence>
<dbReference type="PANTHER" id="PTHR42709">
    <property type="entry name" value="ALKALINE PHOSPHATASE LIKE PROTEIN"/>
    <property type="match status" value="1"/>
</dbReference>
<dbReference type="PANTHER" id="PTHR42709:SF6">
    <property type="entry name" value="UNDECAPRENYL PHOSPHATE TRANSPORTER A"/>
    <property type="match status" value="1"/>
</dbReference>
<feature type="domain" description="VTT" evidence="7">
    <location>
        <begin position="30"/>
        <end position="156"/>
    </location>
</feature>
<dbReference type="GO" id="GO:0005886">
    <property type="term" value="C:plasma membrane"/>
    <property type="evidence" value="ECO:0007669"/>
    <property type="project" value="UniProtKB-SubCell"/>
</dbReference>
<dbReference type="STRING" id="933059.SAMN04488103_10286"/>
<protein>
    <submittedName>
        <fullName evidence="8">Membrane protein DedA, SNARE-associated domain</fullName>
    </submittedName>
</protein>
<feature type="transmembrane region" description="Helical" evidence="6">
    <location>
        <begin position="37"/>
        <end position="63"/>
    </location>
</feature>
<dbReference type="Pfam" id="PF09335">
    <property type="entry name" value="VTT_dom"/>
    <property type="match status" value="1"/>
</dbReference>
<keyword evidence="4 6" id="KW-1133">Transmembrane helix</keyword>
<evidence type="ECO:0000256" key="4">
    <source>
        <dbReference type="ARBA" id="ARBA00022989"/>
    </source>
</evidence>
<evidence type="ECO:0000256" key="3">
    <source>
        <dbReference type="ARBA" id="ARBA00022692"/>
    </source>
</evidence>
<proteinExistence type="predicted"/>
<feature type="transmembrane region" description="Helical" evidence="6">
    <location>
        <begin position="168"/>
        <end position="190"/>
    </location>
</feature>
<sequence>MTETLLALVPEYGALLLGLATYLSCLAVPLPSSLLMLAAGAFIASGDLAAAPVALAALGGAVAGDQTGYALGRWIGAPLRARLTRRPATAHLVAQAESRLHAAATPAVFLTRWLFSALGPYVNLLAGAARLPHARFTLAATGGEAVWVTAYTGAGYTFADQIEALAQAASALGGALAAGLVALLLGRVLWRALRQA</sequence>
<comment type="subcellular location">
    <subcellularLocation>
        <location evidence="1">Cell membrane</location>
        <topology evidence="1">Multi-pass membrane protein</topology>
    </subcellularLocation>
</comment>
<keyword evidence="3 6" id="KW-0812">Transmembrane</keyword>
<evidence type="ECO:0000259" key="7">
    <source>
        <dbReference type="Pfam" id="PF09335"/>
    </source>
</evidence>
<dbReference type="Proteomes" id="UP000198761">
    <property type="component" value="Unassembled WGS sequence"/>
</dbReference>
<reference evidence="8 9" key="1">
    <citation type="submission" date="2016-10" db="EMBL/GenBank/DDBJ databases">
        <authorList>
            <person name="de Groot N.N."/>
        </authorList>
    </citation>
    <scope>NUCLEOTIDE SEQUENCE [LARGE SCALE GENOMIC DNA]</scope>
    <source>
        <strain evidence="8 9">DSM 3857</strain>
    </source>
</reference>
<dbReference type="OrthoDB" id="9782291at2"/>
<feature type="transmembrane region" description="Helical" evidence="6">
    <location>
        <begin position="12"/>
        <end position="30"/>
    </location>
</feature>
<gene>
    <name evidence="8" type="ORF">SAMN04488103_10286</name>
</gene>
<evidence type="ECO:0000313" key="8">
    <source>
        <dbReference type="EMBL" id="SEM79079.1"/>
    </source>
</evidence>
<accession>A0A1H8B9J5</accession>
<name>A0A1H8B9J5_9RHOB</name>
<evidence type="ECO:0000256" key="5">
    <source>
        <dbReference type="ARBA" id="ARBA00023136"/>
    </source>
</evidence>
<organism evidence="8 9">
    <name type="scientific">Gemmobacter aquatilis</name>
    <dbReference type="NCBI Taxonomy" id="933059"/>
    <lineage>
        <taxon>Bacteria</taxon>
        <taxon>Pseudomonadati</taxon>
        <taxon>Pseudomonadota</taxon>
        <taxon>Alphaproteobacteria</taxon>
        <taxon>Rhodobacterales</taxon>
        <taxon>Paracoccaceae</taxon>
        <taxon>Gemmobacter</taxon>
    </lineage>
</organism>
<dbReference type="InterPro" id="IPR051311">
    <property type="entry name" value="DedA_domain"/>
</dbReference>
<evidence type="ECO:0000256" key="1">
    <source>
        <dbReference type="ARBA" id="ARBA00004651"/>
    </source>
</evidence>
<dbReference type="EMBL" id="FOCE01000002">
    <property type="protein sequence ID" value="SEM79079.1"/>
    <property type="molecule type" value="Genomic_DNA"/>
</dbReference>
<evidence type="ECO:0000256" key="6">
    <source>
        <dbReference type="SAM" id="Phobius"/>
    </source>
</evidence>
<evidence type="ECO:0000313" key="9">
    <source>
        <dbReference type="Proteomes" id="UP000198761"/>
    </source>
</evidence>